<protein>
    <submittedName>
        <fullName evidence="2">Uncharacterized protein</fullName>
    </submittedName>
</protein>
<evidence type="ECO:0000313" key="2">
    <source>
        <dbReference type="EMBL" id="KAG5570809.1"/>
    </source>
</evidence>
<dbReference type="Proteomes" id="UP000824120">
    <property type="component" value="Chromosome 12"/>
</dbReference>
<evidence type="ECO:0000256" key="1">
    <source>
        <dbReference type="SAM" id="MobiDB-lite"/>
    </source>
</evidence>
<accession>A0A9J5W5U1</accession>
<name>A0A9J5W5U1_SOLCO</name>
<feature type="compositionally biased region" description="Basic and acidic residues" evidence="1">
    <location>
        <begin position="71"/>
        <end position="80"/>
    </location>
</feature>
<keyword evidence="3" id="KW-1185">Reference proteome</keyword>
<proteinExistence type="predicted"/>
<sequence length="150" mass="16959">SPEQKEERDERRTLVAHHFSCCWSSSLVAGQSRLAGAAGCSFSPEEKRERGDGKGKRRETAPGLRRWPPGLEKKDGNERRGRYLEFEGKHGHYLAKKEQRQLKERRNEDLRIAEPVGESPIGLILAFCSSVLSPEGKDQIGDEKEQSVCR</sequence>
<feature type="compositionally biased region" description="Basic and acidic residues" evidence="1">
    <location>
        <begin position="44"/>
        <end position="60"/>
    </location>
</feature>
<comment type="caution">
    <text evidence="2">The sequence shown here is derived from an EMBL/GenBank/DDBJ whole genome shotgun (WGS) entry which is preliminary data.</text>
</comment>
<gene>
    <name evidence="2" type="ORF">H5410_060575</name>
</gene>
<reference evidence="2 3" key="1">
    <citation type="submission" date="2020-09" db="EMBL/GenBank/DDBJ databases">
        <title>De no assembly of potato wild relative species, Solanum commersonii.</title>
        <authorList>
            <person name="Cho K."/>
        </authorList>
    </citation>
    <scope>NUCLEOTIDE SEQUENCE [LARGE SCALE GENOMIC DNA]</scope>
    <source>
        <strain evidence="2">LZ3.2</strain>
        <tissue evidence="2">Leaf</tissue>
    </source>
</reference>
<dbReference type="EMBL" id="JACXVP010000012">
    <property type="protein sequence ID" value="KAG5570809.1"/>
    <property type="molecule type" value="Genomic_DNA"/>
</dbReference>
<dbReference type="AlphaFoldDB" id="A0A9J5W5U1"/>
<feature type="non-terminal residue" evidence="2">
    <location>
        <position position="150"/>
    </location>
</feature>
<feature type="region of interest" description="Disordered" evidence="1">
    <location>
        <begin position="35"/>
        <end position="80"/>
    </location>
</feature>
<evidence type="ECO:0000313" key="3">
    <source>
        <dbReference type="Proteomes" id="UP000824120"/>
    </source>
</evidence>
<organism evidence="2 3">
    <name type="scientific">Solanum commersonii</name>
    <name type="common">Commerson's wild potato</name>
    <name type="synonym">Commerson's nightshade</name>
    <dbReference type="NCBI Taxonomy" id="4109"/>
    <lineage>
        <taxon>Eukaryota</taxon>
        <taxon>Viridiplantae</taxon>
        <taxon>Streptophyta</taxon>
        <taxon>Embryophyta</taxon>
        <taxon>Tracheophyta</taxon>
        <taxon>Spermatophyta</taxon>
        <taxon>Magnoliopsida</taxon>
        <taxon>eudicotyledons</taxon>
        <taxon>Gunneridae</taxon>
        <taxon>Pentapetalae</taxon>
        <taxon>asterids</taxon>
        <taxon>lamiids</taxon>
        <taxon>Solanales</taxon>
        <taxon>Solanaceae</taxon>
        <taxon>Solanoideae</taxon>
        <taxon>Solaneae</taxon>
        <taxon>Solanum</taxon>
    </lineage>
</organism>